<evidence type="ECO:0000313" key="1">
    <source>
        <dbReference type="EMBL" id="MFC5466290.1"/>
    </source>
</evidence>
<dbReference type="InterPro" id="IPR011006">
    <property type="entry name" value="CheY-like_superfamily"/>
</dbReference>
<dbReference type="Proteomes" id="UP001596147">
    <property type="component" value="Unassembled WGS sequence"/>
</dbReference>
<evidence type="ECO:0008006" key="3">
    <source>
        <dbReference type="Google" id="ProtNLM"/>
    </source>
</evidence>
<reference evidence="2" key="1">
    <citation type="journal article" date="2019" name="Int. J. Syst. Evol. Microbiol.">
        <title>The Global Catalogue of Microorganisms (GCM) 10K type strain sequencing project: providing services to taxonomists for standard genome sequencing and annotation.</title>
        <authorList>
            <consortium name="The Broad Institute Genomics Platform"/>
            <consortium name="The Broad Institute Genome Sequencing Center for Infectious Disease"/>
            <person name="Wu L."/>
            <person name="Ma J."/>
        </authorList>
    </citation>
    <scope>NUCLEOTIDE SEQUENCE [LARGE SCALE GENOMIC DNA]</scope>
    <source>
        <strain evidence="2">CGMCC 1.12237</strain>
    </source>
</reference>
<accession>A0ABW0LKF1</accession>
<gene>
    <name evidence="1" type="ORF">ACFPM4_16345</name>
</gene>
<organism evidence="1 2">
    <name type="scientific">Lederbergia graminis</name>
    <dbReference type="NCBI Taxonomy" id="735518"/>
    <lineage>
        <taxon>Bacteria</taxon>
        <taxon>Bacillati</taxon>
        <taxon>Bacillota</taxon>
        <taxon>Bacilli</taxon>
        <taxon>Bacillales</taxon>
        <taxon>Bacillaceae</taxon>
        <taxon>Lederbergia</taxon>
    </lineage>
</organism>
<comment type="caution">
    <text evidence="1">The sequence shown here is derived from an EMBL/GenBank/DDBJ whole genome shotgun (WGS) entry which is preliminary data.</text>
</comment>
<sequence length="134" mass="15515">MDVKSMERKKVLVVEDIKQMFLLYRYCLDSHFDVHMAKSFKDVQNFENKDDVVVTILDYHIPGESFENILTYIKDNYPFSKRLLISGHADSLGLQEKYGNDLDGVFSKPLDDYTKLAGYLVDLVGPENLQRSKV</sequence>
<name>A0ABW0LKF1_9BACI</name>
<dbReference type="SUPFAM" id="SSF52172">
    <property type="entry name" value="CheY-like"/>
    <property type="match status" value="1"/>
</dbReference>
<dbReference type="Gene3D" id="3.40.50.2300">
    <property type="match status" value="1"/>
</dbReference>
<evidence type="ECO:0000313" key="2">
    <source>
        <dbReference type="Proteomes" id="UP001596147"/>
    </source>
</evidence>
<protein>
    <recommendedName>
        <fullName evidence="3">Response regulatory domain-containing protein</fullName>
    </recommendedName>
</protein>
<proteinExistence type="predicted"/>
<dbReference type="EMBL" id="JBHSMC010000025">
    <property type="protein sequence ID" value="MFC5466290.1"/>
    <property type="molecule type" value="Genomic_DNA"/>
</dbReference>
<keyword evidence="2" id="KW-1185">Reference proteome</keyword>